<evidence type="ECO:0000256" key="1">
    <source>
        <dbReference type="SAM" id="Phobius"/>
    </source>
</evidence>
<feature type="transmembrane region" description="Helical" evidence="1">
    <location>
        <begin position="84"/>
        <end position="105"/>
    </location>
</feature>
<dbReference type="OrthoDB" id="5194333at2"/>
<protein>
    <recommendedName>
        <fullName evidence="4">DUF485 domain-containing protein</fullName>
    </recommendedName>
</protein>
<keyword evidence="1" id="KW-0812">Transmembrane</keyword>
<name>A0A318LDF0_9PSEU</name>
<dbReference type="AlphaFoldDB" id="A0A318LDF0"/>
<organism evidence="2 3">
    <name type="scientific">Prauserella flavalba</name>
    <dbReference type="NCBI Taxonomy" id="1477506"/>
    <lineage>
        <taxon>Bacteria</taxon>
        <taxon>Bacillati</taxon>
        <taxon>Actinomycetota</taxon>
        <taxon>Actinomycetes</taxon>
        <taxon>Pseudonocardiales</taxon>
        <taxon>Pseudonocardiaceae</taxon>
        <taxon>Prauserella</taxon>
    </lineage>
</organism>
<reference evidence="2 3" key="1">
    <citation type="submission" date="2016-07" db="EMBL/GenBank/DDBJ databases">
        <title>Draft genome sequence of Prauserella sp. YIM 121212, isolated from alkaline soil.</title>
        <authorList>
            <person name="Ruckert C."/>
            <person name="Albersmeier A."/>
            <person name="Jiang C.-L."/>
            <person name="Jiang Y."/>
            <person name="Kalinowski J."/>
            <person name="Schneider O."/>
            <person name="Winkler A."/>
            <person name="Zotchev S.B."/>
        </authorList>
    </citation>
    <scope>NUCLEOTIDE SEQUENCE [LARGE SCALE GENOMIC DNA]</scope>
    <source>
        <strain evidence="2 3">YIM 121212</strain>
    </source>
</reference>
<comment type="caution">
    <text evidence="2">The sequence shown here is derived from an EMBL/GenBank/DDBJ whole genome shotgun (WGS) entry which is preliminary data.</text>
</comment>
<proteinExistence type="predicted"/>
<gene>
    <name evidence="2" type="ORF">BA062_31570</name>
</gene>
<keyword evidence="1" id="KW-0472">Membrane</keyword>
<evidence type="ECO:0000313" key="2">
    <source>
        <dbReference type="EMBL" id="PXY22067.1"/>
    </source>
</evidence>
<accession>A0A318LDF0</accession>
<evidence type="ECO:0008006" key="4">
    <source>
        <dbReference type="Google" id="ProtNLM"/>
    </source>
</evidence>
<sequence length="114" mass="12828">MTGRRVTVTSPQTRLAHARRRYRGRWRPTTLDPAEAPKAVALYRVQLRGAALALGLLLTLIFGLPLLLALWPQLVDVRVFGIPLAWLAPVLVPFPAMVALGFWHLRRAERAEDE</sequence>
<keyword evidence="1" id="KW-1133">Transmembrane helix</keyword>
<dbReference type="EMBL" id="MASU01000014">
    <property type="protein sequence ID" value="PXY22067.1"/>
    <property type="molecule type" value="Genomic_DNA"/>
</dbReference>
<feature type="transmembrane region" description="Helical" evidence="1">
    <location>
        <begin position="51"/>
        <end position="72"/>
    </location>
</feature>
<dbReference type="Proteomes" id="UP000247892">
    <property type="component" value="Unassembled WGS sequence"/>
</dbReference>
<dbReference type="RefSeq" id="WP_110342866.1">
    <property type="nucleotide sequence ID" value="NZ_JBHVKT010000092.1"/>
</dbReference>
<keyword evidence="3" id="KW-1185">Reference proteome</keyword>
<evidence type="ECO:0000313" key="3">
    <source>
        <dbReference type="Proteomes" id="UP000247892"/>
    </source>
</evidence>